<dbReference type="InterPro" id="IPR036514">
    <property type="entry name" value="SGNH_hydro_sf"/>
</dbReference>
<protein>
    <submittedName>
        <fullName evidence="1">Unannotated protein</fullName>
    </submittedName>
</protein>
<sequence length="422" mass="44968">MQLRRLVVVPLALTLAAALGAGSAAAQSPVALRLEALDGPPGHVRLKVVGPPGAVVTISRDGTARVTVTVGASGTAVADRVDEWRCDRRDLTYAASASAPAATPRIAAELTVRTPSCAQRISVRAPKRLRRGAVASFQVIDRWGLGGARLRVCTLPPGTARSCADRVALADRRPLTVRVRVRRQGRWTVTAGLRGYGPAEGAAVLRPSGGRVRLLTVGDSQVQILDTFISESLRSSGVPNRLTSDARISTGLSNSFFFDWLPRAQQLGAQAKPDVSVVFLGANDGFNLPWNGRTAACCGLSWVKAYAARAGRMMDSFTRGGRGVVYWFLEPVPRDAQFARYFRAVNAGLRRAAAARPGLVRLIDLGAVVAPGGAYRDQITFEGRVVTVRQSDGVHLTPAGDRVAVTLLLRQMTKDGVAVPRR</sequence>
<dbReference type="SUPFAM" id="SSF52266">
    <property type="entry name" value="SGNH hydrolase"/>
    <property type="match status" value="1"/>
</dbReference>
<dbReference type="AlphaFoldDB" id="A0A6J7JG15"/>
<evidence type="ECO:0000313" key="1">
    <source>
        <dbReference type="EMBL" id="CAB4941697.1"/>
    </source>
</evidence>
<gene>
    <name evidence="1" type="ORF">UFOPK3674_01875</name>
</gene>
<proteinExistence type="predicted"/>
<accession>A0A6J7JG15</accession>
<reference evidence="1" key="1">
    <citation type="submission" date="2020-05" db="EMBL/GenBank/DDBJ databases">
        <authorList>
            <person name="Chiriac C."/>
            <person name="Salcher M."/>
            <person name="Ghai R."/>
            <person name="Kavagutti S V."/>
        </authorList>
    </citation>
    <scope>NUCLEOTIDE SEQUENCE</scope>
</reference>
<organism evidence="1">
    <name type="scientific">freshwater metagenome</name>
    <dbReference type="NCBI Taxonomy" id="449393"/>
    <lineage>
        <taxon>unclassified sequences</taxon>
        <taxon>metagenomes</taxon>
        <taxon>ecological metagenomes</taxon>
    </lineage>
</organism>
<dbReference type="InterPro" id="IPR007407">
    <property type="entry name" value="DUF459"/>
</dbReference>
<dbReference type="Gene3D" id="3.40.50.1110">
    <property type="entry name" value="SGNH hydrolase"/>
    <property type="match status" value="1"/>
</dbReference>
<name>A0A6J7JG15_9ZZZZ</name>
<dbReference type="EMBL" id="CAFBMX010000010">
    <property type="protein sequence ID" value="CAB4941697.1"/>
    <property type="molecule type" value="Genomic_DNA"/>
</dbReference>
<dbReference type="Pfam" id="PF04311">
    <property type="entry name" value="DUF459"/>
    <property type="match status" value="1"/>
</dbReference>